<dbReference type="Pfam" id="PF06124">
    <property type="entry name" value="DUF960"/>
    <property type="match status" value="1"/>
</dbReference>
<dbReference type="InterPro" id="IPR009303">
    <property type="entry name" value="DUF960"/>
</dbReference>
<proteinExistence type="predicted"/>
<evidence type="ECO:0000313" key="4">
    <source>
        <dbReference type="Proteomes" id="UP001212085"/>
    </source>
</evidence>
<accession>A0A6N7WR35</accession>
<dbReference type="AlphaFoldDB" id="A0A6N7WR35"/>
<name>A0A6N7WR35_STRAY</name>
<dbReference type="Gene3D" id="3.10.450.150">
    <property type="entry name" value="enterococcus faecalis protein"/>
    <property type="match status" value="1"/>
</dbReference>
<dbReference type="OrthoDB" id="2225914at2"/>
<dbReference type="Proteomes" id="UP001212085">
    <property type="component" value="Chromosome"/>
</dbReference>
<evidence type="ECO:0000313" key="1">
    <source>
        <dbReference type="EMBL" id="MST54393.1"/>
    </source>
</evidence>
<sequence length="103" mass="12015">MAFEDTKKRSVSFGVATSIPFEIIETLWDLLDNYLKTVVQLDSILSFHLKNNHNNIAIEYFNSNQNLSITFDYNFPFDEFFPSTVYIMDQAGMETLLLPYELD</sequence>
<dbReference type="GeneID" id="99637533"/>
<dbReference type="EMBL" id="CP114883">
    <property type="protein sequence ID" value="WBB06763.1"/>
    <property type="molecule type" value="Genomic_DNA"/>
</dbReference>
<dbReference type="RefSeq" id="WP_154455490.1">
    <property type="nucleotide sequence ID" value="NZ_BRXN01000045.1"/>
</dbReference>
<reference evidence="2 4" key="2">
    <citation type="submission" date="2022-12" db="EMBL/GenBank/DDBJ databases">
        <title>Streptococcus alactolyticus LGM, complete genome.</title>
        <authorList>
            <person name="Liu Z."/>
            <person name="Mu C."/>
            <person name="Zhu W."/>
        </authorList>
    </citation>
    <scope>NUCLEOTIDE SEQUENCE [LARGE SCALE GENOMIC DNA]</scope>
    <source>
        <strain evidence="2 4">LGM</strain>
    </source>
</reference>
<organism evidence="1 3">
    <name type="scientific">Streptococcus alactolyticus</name>
    <dbReference type="NCBI Taxonomy" id="29389"/>
    <lineage>
        <taxon>Bacteria</taxon>
        <taxon>Bacillati</taxon>
        <taxon>Bacillota</taxon>
        <taxon>Bacilli</taxon>
        <taxon>Lactobacillales</taxon>
        <taxon>Streptococcaceae</taxon>
        <taxon>Streptococcus</taxon>
    </lineage>
</organism>
<evidence type="ECO:0000313" key="3">
    <source>
        <dbReference type="Proteomes" id="UP000471052"/>
    </source>
</evidence>
<dbReference type="Proteomes" id="UP000471052">
    <property type="component" value="Unassembled WGS sequence"/>
</dbReference>
<dbReference type="EMBL" id="VUNP01000050">
    <property type="protein sequence ID" value="MST54393.1"/>
    <property type="molecule type" value="Genomic_DNA"/>
</dbReference>
<evidence type="ECO:0000313" key="2">
    <source>
        <dbReference type="EMBL" id="WBB06763.1"/>
    </source>
</evidence>
<protein>
    <submittedName>
        <fullName evidence="2">DUF960 domain-containing protein</fullName>
    </submittedName>
</protein>
<gene>
    <name evidence="1" type="ORF">FYJ82_08480</name>
    <name evidence="2" type="ORF">O6R09_02215</name>
</gene>
<reference evidence="1 3" key="1">
    <citation type="submission" date="2019-08" db="EMBL/GenBank/DDBJ databases">
        <title>In-depth cultivation of the pig gut microbiome towards novel bacterial diversity and tailored functional studies.</title>
        <authorList>
            <person name="Wylensek D."/>
            <person name="Hitch T.C.A."/>
            <person name="Clavel T."/>
        </authorList>
    </citation>
    <scope>NUCLEOTIDE SEQUENCE [LARGE SCALE GENOMIC DNA]</scope>
    <source>
        <strain evidence="1 3">BL-178-WT-3A</strain>
    </source>
</reference>
<keyword evidence="4" id="KW-1185">Reference proteome</keyword>